<gene>
    <name evidence="2" type="ORF">AS033_15080</name>
</gene>
<protein>
    <recommendedName>
        <fullName evidence="4">DUF4129 domain-containing protein</fullName>
    </recommendedName>
</protein>
<feature type="transmembrane region" description="Helical" evidence="1">
    <location>
        <begin position="40"/>
        <end position="66"/>
    </location>
</feature>
<keyword evidence="1" id="KW-0812">Transmembrane</keyword>
<accession>A0A0V8GCF5</accession>
<dbReference type="EMBL" id="LNQL01000006">
    <property type="protein sequence ID" value="KSU47976.1"/>
    <property type="molecule type" value="Genomic_DNA"/>
</dbReference>
<dbReference type="OrthoDB" id="2351909at2"/>
<keyword evidence="1" id="KW-1133">Transmembrane helix</keyword>
<dbReference type="Proteomes" id="UP000053797">
    <property type="component" value="Unassembled WGS sequence"/>
</dbReference>
<evidence type="ECO:0000256" key="1">
    <source>
        <dbReference type="SAM" id="Phobius"/>
    </source>
</evidence>
<feature type="transmembrane region" description="Helical" evidence="1">
    <location>
        <begin position="6"/>
        <end position="28"/>
    </location>
</feature>
<evidence type="ECO:0008006" key="4">
    <source>
        <dbReference type="Google" id="ProtNLM"/>
    </source>
</evidence>
<keyword evidence="1" id="KW-0472">Membrane</keyword>
<sequence>MILWWIFLASLLPVPFYLALALPALAFVPHRSLRIGLQLLVAGSLYFLSPVASVLALVFVAWTAFLDTVDSPWRYATSAMVIGVVMVLFPGVTPPIGAFLILVFVIAYPFVVTYMTEWRRIFPTIALVLSAGLIIAVVFRLTKEALVGSVTSAIRPLFEAFGSLFLWTEPLGWEADTMTNRAMGLENIKGVQDVEQAAVQAGTPDWIWIATTLLTVILVAVTLYVIRKRKVVAIEREQTVKHSKQVRAHAPKRHSHHPLLKIASQLEQAFPRRHEETTLEWLTRIEFPDTVQNARLIDGIEFSPSEPAYDIQTFRRQVREQIER</sequence>
<evidence type="ECO:0000313" key="2">
    <source>
        <dbReference type="EMBL" id="KSU47976.1"/>
    </source>
</evidence>
<comment type="caution">
    <text evidence="2">The sequence shown here is derived from an EMBL/GenBank/DDBJ whole genome shotgun (WGS) entry which is preliminary data.</text>
</comment>
<proteinExistence type="predicted"/>
<feature type="transmembrane region" description="Helical" evidence="1">
    <location>
        <begin position="121"/>
        <end position="139"/>
    </location>
</feature>
<reference evidence="2 3" key="1">
    <citation type="journal article" date="2015" name="Int. J. Syst. Evol. Microbiol.">
        <title>Exiguobacterium enclense sp. nov., isolated from sediment.</title>
        <authorList>
            <person name="Dastager S.G."/>
            <person name="Mawlankar R."/>
            <person name="Sonalkar V.V."/>
            <person name="Thorat M.N."/>
            <person name="Mual P."/>
            <person name="Verma A."/>
            <person name="Krishnamurthi S."/>
            <person name="Tang S.K."/>
            <person name="Li W.J."/>
        </authorList>
    </citation>
    <scope>NUCLEOTIDE SEQUENCE [LARGE SCALE GENOMIC DNA]</scope>
    <source>
        <strain evidence="2 3">NIO-1109</strain>
    </source>
</reference>
<dbReference type="RefSeq" id="WP_058265956.1">
    <property type="nucleotide sequence ID" value="NZ_FMYN01000006.1"/>
</dbReference>
<name>A0A0V8GCF5_9BACL</name>
<dbReference type="AlphaFoldDB" id="A0A0V8GCF5"/>
<organism evidence="2 3">
    <name type="scientific">Exiguobacterium indicum</name>
    <dbReference type="NCBI Taxonomy" id="296995"/>
    <lineage>
        <taxon>Bacteria</taxon>
        <taxon>Bacillati</taxon>
        <taxon>Bacillota</taxon>
        <taxon>Bacilli</taxon>
        <taxon>Bacillales</taxon>
        <taxon>Bacillales Family XII. Incertae Sedis</taxon>
        <taxon>Exiguobacterium</taxon>
    </lineage>
</organism>
<feature type="transmembrane region" description="Helical" evidence="1">
    <location>
        <begin position="206"/>
        <end position="226"/>
    </location>
</feature>
<evidence type="ECO:0000313" key="3">
    <source>
        <dbReference type="Proteomes" id="UP000053797"/>
    </source>
</evidence>
<feature type="transmembrane region" description="Helical" evidence="1">
    <location>
        <begin position="146"/>
        <end position="167"/>
    </location>
</feature>